<proteinExistence type="inferred from homology"/>
<dbReference type="AlphaFoldDB" id="A0A1X7J4Y8"/>
<name>A0A1X7J4Y8_9BACL</name>
<dbReference type="InterPro" id="IPR050471">
    <property type="entry name" value="AB_hydrolase"/>
</dbReference>
<dbReference type="GO" id="GO:0006508">
    <property type="term" value="P:proteolysis"/>
    <property type="evidence" value="ECO:0007669"/>
    <property type="project" value="InterPro"/>
</dbReference>
<dbReference type="PRINTS" id="PR00793">
    <property type="entry name" value="PROAMNOPTASE"/>
</dbReference>
<evidence type="ECO:0000256" key="1">
    <source>
        <dbReference type="ARBA" id="ARBA00010088"/>
    </source>
</evidence>
<dbReference type="Gene3D" id="3.40.50.1820">
    <property type="entry name" value="alpha/beta hydrolase"/>
    <property type="match status" value="1"/>
</dbReference>
<evidence type="ECO:0000313" key="5">
    <source>
        <dbReference type="Proteomes" id="UP000193834"/>
    </source>
</evidence>
<sequence length="333" mass="37798">MVLAIILLVGIALIFPTWTSKIEGENSISELKQVEINGTHHELMIRGHDKHNPIIIFVHGGPGVSEIPYVTKYQKQLENNFTIVHYDQRASGKSYHFGEDYANLSTDLLVDDLLALTDYIATRFNQKKVILAGHSFGTYIGIQAAERAPEKYEAYIGIGQMSDIQESEWDGLQFTISQAASSGNSDDLEYLQGLTDKVKSGEMLTPRKYVRKYGGAARLIDENADLEKGFWFGPEYNLLDRIRYNQGVSFVQAPLIGQAIKEPLPTIVTKLELPVYFIMGQYDYMTSAQSAKTYLDQLDADHKEFITFEQSAHYPHFEEKEKFSKWITDTFAR</sequence>
<dbReference type="GO" id="GO:0004177">
    <property type="term" value="F:aminopeptidase activity"/>
    <property type="evidence" value="ECO:0007669"/>
    <property type="project" value="UniProtKB-EC"/>
</dbReference>
<dbReference type="Proteomes" id="UP000193834">
    <property type="component" value="Unassembled WGS sequence"/>
</dbReference>
<dbReference type="STRING" id="1852522.SAMN06295960_1225"/>
<dbReference type="InterPro" id="IPR029058">
    <property type="entry name" value="AB_hydrolase_fold"/>
</dbReference>
<organism evidence="4 5">
    <name type="scientific">Paenibacillus aquistagni</name>
    <dbReference type="NCBI Taxonomy" id="1852522"/>
    <lineage>
        <taxon>Bacteria</taxon>
        <taxon>Bacillati</taxon>
        <taxon>Bacillota</taxon>
        <taxon>Bacilli</taxon>
        <taxon>Bacillales</taxon>
        <taxon>Paenibacillaceae</taxon>
        <taxon>Paenibacillus</taxon>
    </lineage>
</organism>
<evidence type="ECO:0000259" key="3">
    <source>
        <dbReference type="Pfam" id="PF00561"/>
    </source>
</evidence>
<comment type="similarity">
    <text evidence="1">Belongs to the peptidase S33 family.</text>
</comment>
<keyword evidence="2" id="KW-0378">Hydrolase</keyword>
<dbReference type="EMBL" id="FXAZ01000001">
    <property type="protein sequence ID" value="SMG22793.1"/>
    <property type="molecule type" value="Genomic_DNA"/>
</dbReference>
<dbReference type="InterPro" id="IPR002410">
    <property type="entry name" value="Peptidase_S33"/>
</dbReference>
<feature type="domain" description="AB hydrolase-1" evidence="3">
    <location>
        <begin position="53"/>
        <end position="319"/>
    </location>
</feature>
<accession>A0A1X7J4Y8</accession>
<keyword evidence="5" id="KW-1185">Reference proteome</keyword>
<dbReference type="InterPro" id="IPR000073">
    <property type="entry name" value="AB_hydrolase_1"/>
</dbReference>
<reference evidence="4 5" key="1">
    <citation type="submission" date="2017-04" db="EMBL/GenBank/DDBJ databases">
        <authorList>
            <person name="Afonso C.L."/>
            <person name="Miller P.J."/>
            <person name="Scott M.A."/>
            <person name="Spackman E."/>
            <person name="Goraichik I."/>
            <person name="Dimitrov K.M."/>
            <person name="Suarez D.L."/>
            <person name="Swayne D.E."/>
        </authorList>
    </citation>
    <scope>NUCLEOTIDE SEQUENCE [LARGE SCALE GENOMIC DNA]</scope>
    <source>
        <strain evidence="4 5">11</strain>
    </source>
</reference>
<dbReference type="PANTHER" id="PTHR43433:SF5">
    <property type="entry name" value="AB HYDROLASE-1 DOMAIN-CONTAINING PROTEIN"/>
    <property type="match status" value="1"/>
</dbReference>
<dbReference type="Pfam" id="PF00561">
    <property type="entry name" value="Abhydrolase_1"/>
    <property type="match status" value="1"/>
</dbReference>
<dbReference type="PANTHER" id="PTHR43433">
    <property type="entry name" value="HYDROLASE, ALPHA/BETA FOLD FAMILY PROTEIN"/>
    <property type="match status" value="1"/>
</dbReference>
<dbReference type="SUPFAM" id="SSF53474">
    <property type="entry name" value="alpha/beta-Hydrolases"/>
    <property type="match status" value="1"/>
</dbReference>
<protein>
    <submittedName>
        <fullName evidence="4">Pimeloyl-ACP methyl ester carboxylesterase</fullName>
    </submittedName>
</protein>
<gene>
    <name evidence="4" type="ORF">SAMN06295960_1225</name>
</gene>
<evidence type="ECO:0000256" key="2">
    <source>
        <dbReference type="ARBA" id="ARBA00022801"/>
    </source>
</evidence>
<evidence type="ECO:0000313" key="4">
    <source>
        <dbReference type="EMBL" id="SMG22793.1"/>
    </source>
</evidence>